<evidence type="ECO:0000259" key="3">
    <source>
        <dbReference type="Pfam" id="PF01370"/>
    </source>
</evidence>
<dbReference type="Proteomes" id="UP000484381">
    <property type="component" value="Unassembled WGS sequence"/>
</dbReference>
<organism evidence="4 5">
    <name type="scientific">Paraburkholderia franconis</name>
    <dbReference type="NCBI Taxonomy" id="2654983"/>
    <lineage>
        <taxon>Bacteria</taxon>
        <taxon>Pseudomonadati</taxon>
        <taxon>Pseudomonadota</taxon>
        <taxon>Betaproteobacteria</taxon>
        <taxon>Burkholderiales</taxon>
        <taxon>Burkholderiaceae</taxon>
        <taxon>Paraburkholderia</taxon>
    </lineage>
</organism>
<dbReference type="InterPro" id="IPR036291">
    <property type="entry name" value="NAD(P)-bd_dom_sf"/>
</dbReference>
<dbReference type="PANTHER" id="PTHR43000">
    <property type="entry name" value="DTDP-D-GLUCOSE 4,6-DEHYDRATASE-RELATED"/>
    <property type="match status" value="1"/>
</dbReference>
<keyword evidence="5" id="KW-1185">Reference proteome</keyword>
<evidence type="ECO:0000256" key="1">
    <source>
        <dbReference type="ARBA" id="ARBA00005125"/>
    </source>
</evidence>
<comment type="similarity">
    <text evidence="2">Belongs to the NAD(P)-dependent epimerase/dehydratase family.</text>
</comment>
<evidence type="ECO:0000313" key="4">
    <source>
        <dbReference type="EMBL" id="MPW20614.1"/>
    </source>
</evidence>
<protein>
    <submittedName>
        <fullName evidence="4">NAD-dependent epimerase/dehydratase family protein</fullName>
    </submittedName>
</protein>
<dbReference type="InterPro" id="IPR001509">
    <property type="entry name" value="Epimerase_deHydtase"/>
</dbReference>
<feature type="domain" description="NAD-dependent epimerase/dehydratase" evidence="3">
    <location>
        <begin position="12"/>
        <end position="231"/>
    </location>
</feature>
<dbReference type="Gene3D" id="3.40.50.720">
    <property type="entry name" value="NAD(P)-binding Rossmann-like Domain"/>
    <property type="match status" value="1"/>
</dbReference>
<dbReference type="Gene3D" id="3.90.25.10">
    <property type="entry name" value="UDP-galactose 4-epimerase, domain 1"/>
    <property type="match status" value="1"/>
</dbReference>
<evidence type="ECO:0000313" key="5">
    <source>
        <dbReference type="Proteomes" id="UP000484381"/>
    </source>
</evidence>
<sequence>MRHPSEPVIHRVLLTGASGFTGAYVREELADAGYEVIGTTAGAPQPGERALDITSLPDCRRLIGELKPAFIVHLAAISFVAHDDPLDLYNVNVIGTTNLLQACVDVGHEPRKILIASSANVYGNAEGVVDEATAPAPVNHYAASKLAMEHLVRTWFDRLPIVVTRPFNYTGRGQSERFLVPKIVSHFVRRRPFIELGNLDVARDFSDVRMVSTAYRALLESPVAGETLNVCSGTPRTLTDIVDIVREATGHDLEVRVNPAFVRQNEVKMLVGSAERLNRVVPEMPAIGLEDTIDWMLALA</sequence>
<accession>A0A7X1NEX0</accession>
<reference evidence="4 5" key="1">
    <citation type="submission" date="2019-10" db="EMBL/GenBank/DDBJ databases">
        <title>Paraburkholderia sp. isolated from nodules of Mimosa pudica from Brazilian Atlantic Forest soils.</title>
        <authorList>
            <person name="Paulitsch F."/>
            <person name="Hungria M."/>
            <person name="Dall'Agnol R."/>
        </authorList>
    </citation>
    <scope>NUCLEOTIDE SEQUENCE [LARGE SCALE GENOMIC DNA]</scope>
    <source>
        <strain evidence="4 5">CNPSo 3157</strain>
    </source>
</reference>
<comment type="caution">
    <text evidence="4">The sequence shown here is derived from an EMBL/GenBank/DDBJ whole genome shotgun (WGS) entry which is preliminary data.</text>
</comment>
<dbReference type="SUPFAM" id="SSF51735">
    <property type="entry name" value="NAD(P)-binding Rossmann-fold domains"/>
    <property type="match status" value="1"/>
</dbReference>
<gene>
    <name evidence="4" type="ORF">GCT13_27975</name>
</gene>
<comment type="pathway">
    <text evidence="1">Bacterial outer membrane biogenesis; LPS O-antigen biosynthesis.</text>
</comment>
<proteinExistence type="inferred from homology"/>
<dbReference type="AlphaFoldDB" id="A0A7X1NEX0"/>
<evidence type="ECO:0000256" key="2">
    <source>
        <dbReference type="ARBA" id="ARBA00007637"/>
    </source>
</evidence>
<dbReference type="RefSeq" id="WP_152763578.1">
    <property type="nucleotide sequence ID" value="NZ_WHNP01000031.1"/>
</dbReference>
<dbReference type="EMBL" id="WHNP01000031">
    <property type="protein sequence ID" value="MPW20614.1"/>
    <property type="molecule type" value="Genomic_DNA"/>
</dbReference>
<name>A0A7X1NEX0_9BURK</name>
<dbReference type="Pfam" id="PF01370">
    <property type="entry name" value="Epimerase"/>
    <property type="match status" value="1"/>
</dbReference>